<dbReference type="InterPro" id="IPR012944">
    <property type="entry name" value="SusD_RagB_dom"/>
</dbReference>
<proteinExistence type="inferred from homology"/>
<evidence type="ECO:0000256" key="5">
    <source>
        <dbReference type="ARBA" id="ARBA00023237"/>
    </source>
</evidence>
<evidence type="ECO:0000313" key="9">
    <source>
        <dbReference type="Proteomes" id="UP000294689"/>
    </source>
</evidence>
<dbReference type="Pfam" id="PF07980">
    <property type="entry name" value="SusD_RagB"/>
    <property type="match status" value="1"/>
</dbReference>
<protein>
    <submittedName>
        <fullName evidence="8">Putative outer membrane starch-binding protein</fullName>
    </submittedName>
</protein>
<dbReference type="PROSITE" id="PS51257">
    <property type="entry name" value="PROKAR_LIPOPROTEIN"/>
    <property type="match status" value="1"/>
</dbReference>
<feature type="domain" description="RagB/SusD" evidence="6">
    <location>
        <begin position="304"/>
        <end position="579"/>
    </location>
</feature>
<name>A0A4R7Q670_9FLAO</name>
<keyword evidence="4" id="KW-0472">Membrane</keyword>
<sequence length="580" mass="64789">MKYTKFIAVIFIMAFSLGCSDDLLDKLPEDEISPEQYWKTPNDLALFLNQFYTSFPVHSGYNGGIFEFDNNSDNLADIFVNNRFVGNTTNAPTSDGNWNWNYSSIRSVNFYLENSSRAKGDNALINHYNGEAYFFRAMFYYSLLKRYGGVPYIDKTLNTDSPELFSPRMPRNELATKIIEDLDMAISNLKPKSSAEAFRIHKGVALSLKSSVALYEGTWEKYHNGTEFAAPVNESAKFLQMAADAAETLINQGDYTLYNNGTAKTYWDLFNKVDYSGISEVMFWKKYNVSDGVSHRVGHYLPHTGSGTGVTKSLVDSYLAVDGQPIGVSPLYSSSQENSLTDIVKNRDPRLAQTIATPGDLITVNSGVPNELFTYPTFRGNNEITNTTGFQIYKGGITDNAQRIESWTGAIIFRYAEVLLNFAEAKAELGTLTQADLDKSINLLRARVGMPALNIAPVPDPNKAFPALSDIINEVRRERRVETALEGKRFDDLMRWAAADELIVGKRLLGFKIIGSDMESEFADEINASILVNSEGYIDPYKNTIPTGYGFKLGRDYLSPIPTEEIVLSQGNLVQNPGWE</sequence>
<dbReference type="GO" id="GO:0009279">
    <property type="term" value="C:cell outer membrane"/>
    <property type="evidence" value="ECO:0007669"/>
    <property type="project" value="UniProtKB-SubCell"/>
</dbReference>
<dbReference type="AlphaFoldDB" id="A0A4R7Q670"/>
<dbReference type="Pfam" id="PF14322">
    <property type="entry name" value="SusD-like_3"/>
    <property type="match status" value="1"/>
</dbReference>
<evidence type="ECO:0000259" key="6">
    <source>
        <dbReference type="Pfam" id="PF07980"/>
    </source>
</evidence>
<dbReference type="InterPro" id="IPR011990">
    <property type="entry name" value="TPR-like_helical_dom_sf"/>
</dbReference>
<organism evidence="8 9">
    <name type="scientific">Gelidibacter sediminis</name>
    <dbReference type="NCBI Taxonomy" id="1608710"/>
    <lineage>
        <taxon>Bacteria</taxon>
        <taxon>Pseudomonadati</taxon>
        <taxon>Bacteroidota</taxon>
        <taxon>Flavobacteriia</taxon>
        <taxon>Flavobacteriales</taxon>
        <taxon>Flavobacteriaceae</taxon>
        <taxon>Gelidibacter</taxon>
    </lineage>
</organism>
<accession>A0A4R7Q670</accession>
<dbReference type="RefSeq" id="WP_133756537.1">
    <property type="nucleotide sequence ID" value="NZ_SOBW01000007.1"/>
</dbReference>
<evidence type="ECO:0000256" key="3">
    <source>
        <dbReference type="ARBA" id="ARBA00022729"/>
    </source>
</evidence>
<dbReference type="OrthoDB" id="5694214at2"/>
<dbReference type="Proteomes" id="UP000294689">
    <property type="component" value="Unassembled WGS sequence"/>
</dbReference>
<dbReference type="Gene3D" id="1.25.40.390">
    <property type="match status" value="1"/>
</dbReference>
<dbReference type="InterPro" id="IPR033985">
    <property type="entry name" value="SusD-like_N"/>
</dbReference>
<evidence type="ECO:0000256" key="4">
    <source>
        <dbReference type="ARBA" id="ARBA00023136"/>
    </source>
</evidence>
<keyword evidence="9" id="KW-1185">Reference proteome</keyword>
<comment type="subcellular location">
    <subcellularLocation>
        <location evidence="1">Cell outer membrane</location>
    </subcellularLocation>
</comment>
<feature type="domain" description="SusD-like N-terminal" evidence="7">
    <location>
        <begin position="48"/>
        <end position="212"/>
    </location>
</feature>
<dbReference type="EMBL" id="SOBW01000007">
    <property type="protein sequence ID" value="TDU43044.1"/>
    <property type="molecule type" value="Genomic_DNA"/>
</dbReference>
<evidence type="ECO:0000256" key="2">
    <source>
        <dbReference type="ARBA" id="ARBA00006275"/>
    </source>
</evidence>
<reference evidence="8 9" key="1">
    <citation type="submission" date="2019-03" db="EMBL/GenBank/DDBJ databases">
        <title>Genomic Encyclopedia of Archaeal and Bacterial Type Strains, Phase II (KMG-II): from individual species to whole genera.</title>
        <authorList>
            <person name="Goeker M."/>
        </authorList>
    </citation>
    <scope>NUCLEOTIDE SEQUENCE [LARGE SCALE GENOMIC DNA]</scope>
    <source>
        <strain evidence="8 9">DSM 28135</strain>
    </source>
</reference>
<keyword evidence="3" id="KW-0732">Signal</keyword>
<comment type="similarity">
    <text evidence="2">Belongs to the SusD family.</text>
</comment>
<dbReference type="SUPFAM" id="SSF48452">
    <property type="entry name" value="TPR-like"/>
    <property type="match status" value="1"/>
</dbReference>
<evidence type="ECO:0000256" key="1">
    <source>
        <dbReference type="ARBA" id="ARBA00004442"/>
    </source>
</evidence>
<evidence type="ECO:0000313" key="8">
    <source>
        <dbReference type="EMBL" id="TDU43044.1"/>
    </source>
</evidence>
<comment type="caution">
    <text evidence="8">The sequence shown here is derived from an EMBL/GenBank/DDBJ whole genome shotgun (WGS) entry which is preliminary data.</text>
</comment>
<evidence type="ECO:0000259" key="7">
    <source>
        <dbReference type="Pfam" id="PF14322"/>
    </source>
</evidence>
<keyword evidence="5" id="KW-0998">Cell outer membrane</keyword>
<gene>
    <name evidence="8" type="ORF">BXY82_0449</name>
</gene>